<reference evidence="2" key="1">
    <citation type="journal article" date="2014" name="Nat. Commun.">
        <title>The tobacco genome sequence and its comparison with those of tomato and potato.</title>
        <authorList>
            <person name="Sierro N."/>
            <person name="Battey J.N."/>
            <person name="Ouadi S."/>
            <person name="Bakaher N."/>
            <person name="Bovet L."/>
            <person name="Willig A."/>
            <person name="Goepfert S."/>
            <person name="Peitsch M.C."/>
            <person name="Ivanov N.V."/>
        </authorList>
    </citation>
    <scope>NUCLEOTIDE SEQUENCE [LARGE SCALE GENOMIC DNA]</scope>
</reference>
<dbReference type="Proteomes" id="UP000790787">
    <property type="component" value="Chromosome 23"/>
</dbReference>
<evidence type="ECO:0000256" key="1">
    <source>
        <dbReference type="SAM" id="MobiDB-lite"/>
    </source>
</evidence>
<dbReference type="PaxDb" id="4097-A0A1S4AI35"/>
<dbReference type="OrthoDB" id="1935166at2759"/>
<evidence type="ECO:0000313" key="3">
    <source>
        <dbReference type="RefSeq" id="XP_016476316.1"/>
    </source>
</evidence>
<dbReference type="RefSeq" id="XP_016476316.1">
    <property type="nucleotide sequence ID" value="XM_016620830.1"/>
</dbReference>
<proteinExistence type="predicted"/>
<dbReference type="GeneID" id="107797914"/>
<sequence length="111" mass="12112">MSTGSSLTSSPARSSSSTMAMIGGNAGQSSSLAADDFNFPTDLISIQDRKDEALNVLKSDLMASLNKEVKSLDEDSWMFDGPRSRIHMISRPGYLYKHGEIRKLSKLPISK</sequence>
<dbReference type="PANTHER" id="PTHR37387:SF1">
    <property type="entry name" value="PROTEIN SAMBA"/>
    <property type="match status" value="1"/>
</dbReference>
<protein>
    <submittedName>
        <fullName evidence="3">Protein SAMBA</fullName>
    </submittedName>
</protein>
<dbReference type="STRING" id="4097.A0A1S4AI35"/>
<organism evidence="2 3">
    <name type="scientific">Nicotiana tabacum</name>
    <name type="common">Common tobacco</name>
    <dbReference type="NCBI Taxonomy" id="4097"/>
    <lineage>
        <taxon>Eukaryota</taxon>
        <taxon>Viridiplantae</taxon>
        <taxon>Streptophyta</taxon>
        <taxon>Embryophyta</taxon>
        <taxon>Tracheophyta</taxon>
        <taxon>Spermatophyta</taxon>
        <taxon>Magnoliopsida</taxon>
        <taxon>eudicotyledons</taxon>
        <taxon>Gunneridae</taxon>
        <taxon>Pentapetalae</taxon>
        <taxon>asterids</taxon>
        <taxon>lamiids</taxon>
        <taxon>Solanales</taxon>
        <taxon>Solanaceae</taxon>
        <taxon>Nicotianoideae</taxon>
        <taxon>Nicotianeae</taxon>
        <taxon>Nicotiana</taxon>
    </lineage>
</organism>
<dbReference type="GO" id="GO:0010997">
    <property type="term" value="F:anaphase-promoting complex binding"/>
    <property type="evidence" value="ECO:0007669"/>
    <property type="project" value="InterPro"/>
</dbReference>
<dbReference type="InterPro" id="IPR037547">
    <property type="entry name" value="SAMBA"/>
</dbReference>
<dbReference type="GO" id="GO:0046621">
    <property type="term" value="P:negative regulation of organ growth"/>
    <property type="evidence" value="ECO:0007669"/>
    <property type="project" value="InterPro"/>
</dbReference>
<accession>A0A1S4AI35</accession>
<reference evidence="3" key="2">
    <citation type="submission" date="2025-08" db="UniProtKB">
        <authorList>
            <consortium name="RefSeq"/>
        </authorList>
    </citation>
    <scope>IDENTIFICATION</scope>
    <source>
        <tissue evidence="3">Leaf</tissue>
    </source>
</reference>
<dbReference type="OMA" id="DMEREHA"/>
<dbReference type="KEGG" id="nta:107797914"/>
<feature type="region of interest" description="Disordered" evidence="1">
    <location>
        <begin position="1"/>
        <end position="25"/>
    </location>
</feature>
<feature type="compositionally biased region" description="Low complexity" evidence="1">
    <location>
        <begin position="1"/>
        <end position="18"/>
    </location>
</feature>
<name>A0A1S4AI35_TOBAC</name>
<gene>
    <name evidence="3" type="primary">LOC107797914</name>
</gene>
<dbReference type="RefSeq" id="XP_016476316.1">
    <property type="nucleotide sequence ID" value="XM_016620830.2"/>
</dbReference>
<dbReference type="PANTHER" id="PTHR37387">
    <property type="entry name" value="PROTEIN SAMBA"/>
    <property type="match status" value="1"/>
</dbReference>
<evidence type="ECO:0000313" key="2">
    <source>
        <dbReference type="Proteomes" id="UP000790787"/>
    </source>
</evidence>
<dbReference type="AlphaFoldDB" id="A0A1S4AI35"/>
<keyword evidence="2" id="KW-1185">Reference proteome</keyword>